<keyword evidence="1" id="KW-0472">Membrane</keyword>
<feature type="transmembrane region" description="Helical" evidence="1">
    <location>
        <begin position="6"/>
        <end position="31"/>
    </location>
</feature>
<name>A0A412PIF4_9FIRM</name>
<dbReference type="InterPro" id="IPR009577">
    <property type="entry name" value="Sm_multidrug_ex"/>
</dbReference>
<keyword evidence="1" id="KW-0812">Transmembrane</keyword>
<dbReference type="RefSeq" id="WP_118764371.1">
    <property type="nucleotide sequence ID" value="NZ_CABJCF010000001.1"/>
</dbReference>
<gene>
    <name evidence="2" type="ORF">DWX20_02590</name>
</gene>
<protein>
    <submittedName>
        <fullName evidence="2">Small multi-drug export protein</fullName>
    </submittedName>
</protein>
<accession>A0A412PIF4</accession>
<evidence type="ECO:0000313" key="3">
    <source>
        <dbReference type="Proteomes" id="UP000284731"/>
    </source>
</evidence>
<proteinExistence type="predicted"/>
<organism evidence="2 3">
    <name type="scientific">Solobacterium moorei</name>
    <dbReference type="NCBI Taxonomy" id="102148"/>
    <lineage>
        <taxon>Bacteria</taxon>
        <taxon>Bacillati</taxon>
        <taxon>Bacillota</taxon>
        <taxon>Erysipelotrichia</taxon>
        <taxon>Erysipelotrichales</taxon>
        <taxon>Erysipelotrichaceae</taxon>
        <taxon>Solobacterium</taxon>
    </lineage>
</organism>
<comment type="caution">
    <text evidence="2">The sequence shown here is derived from an EMBL/GenBank/DDBJ whole genome shotgun (WGS) entry which is preliminary data.</text>
</comment>
<dbReference type="Pfam" id="PF06695">
    <property type="entry name" value="Sm_multidrug_ex"/>
    <property type="match status" value="1"/>
</dbReference>
<evidence type="ECO:0000313" key="2">
    <source>
        <dbReference type="EMBL" id="RGT57955.1"/>
    </source>
</evidence>
<feature type="transmembrane region" description="Helical" evidence="1">
    <location>
        <begin position="43"/>
        <end position="69"/>
    </location>
</feature>
<dbReference type="EMBL" id="QRWX01000001">
    <property type="protein sequence ID" value="RGT57955.1"/>
    <property type="molecule type" value="Genomic_DNA"/>
</dbReference>
<evidence type="ECO:0000256" key="1">
    <source>
        <dbReference type="SAM" id="Phobius"/>
    </source>
</evidence>
<dbReference type="Proteomes" id="UP000284731">
    <property type="component" value="Unassembled WGS sequence"/>
</dbReference>
<dbReference type="PANTHER" id="PTHR36007">
    <property type="entry name" value="TRANSPORT PROTEIN-RELATED"/>
    <property type="match status" value="1"/>
</dbReference>
<sequence length="165" mass="18035">MEGFIIWWAGTVGKFLSPKLSIFLVSLLPLIEERGGLLLAKMLGVPMWEAVFVCVIGNILPIPFILFGIKKLIHWLSTHHLSKIAEWLEQKAIKNKPKIDKYGFWGLALFVGIPLPGTGAWTGCLIAALFEMDLKKATLSILIGVAMAAVIMTLVSYGLLGAVFG</sequence>
<reference evidence="2 3" key="1">
    <citation type="submission" date="2018-08" db="EMBL/GenBank/DDBJ databases">
        <title>A genome reference for cultivated species of the human gut microbiota.</title>
        <authorList>
            <person name="Zou Y."/>
            <person name="Xue W."/>
            <person name="Luo G."/>
        </authorList>
    </citation>
    <scope>NUCLEOTIDE SEQUENCE [LARGE SCALE GENOMIC DNA]</scope>
    <source>
        <strain evidence="2 3">AF18-46</strain>
    </source>
</reference>
<feature type="transmembrane region" description="Helical" evidence="1">
    <location>
        <begin position="104"/>
        <end position="129"/>
    </location>
</feature>
<feature type="transmembrane region" description="Helical" evidence="1">
    <location>
        <begin position="141"/>
        <end position="164"/>
    </location>
</feature>
<dbReference type="AlphaFoldDB" id="A0A412PIF4"/>
<keyword evidence="1" id="KW-1133">Transmembrane helix</keyword>
<dbReference type="PANTHER" id="PTHR36007:SF2">
    <property type="entry name" value="TRANSPORT PROTEIN-RELATED"/>
    <property type="match status" value="1"/>
</dbReference>